<accession>A0ABX1V991</accession>
<evidence type="ECO:0000313" key="2">
    <source>
        <dbReference type="EMBL" id="NNJ24319.1"/>
    </source>
</evidence>
<reference evidence="2 3" key="1">
    <citation type="journal article" date="2020" name="Syst. Appl. Microbiol.">
        <title>Alienimonas chondri sp. nov., a novel planctomycete isolated from the biofilm of the red alga Chondrus crispus.</title>
        <authorList>
            <person name="Vitorino I."/>
            <person name="Albuquerque L."/>
            <person name="Wiegand S."/>
            <person name="Kallscheuer N."/>
            <person name="da Costa M.S."/>
            <person name="Lobo-da-Cunha A."/>
            <person name="Jogler C."/>
            <person name="Lage O.M."/>
        </authorList>
    </citation>
    <scope>NUCLEOTIDE SEQUENCE [LARGE SCALE GENOMIC DNA]</scope>
    <source>
        <strain evidence="2 3">LzC2</strain>
    </source>
</reference>
<dbReference type="InterPro" id="IPR007438">
    <property type="entry name" value="DUF488"/>
</dbReference>
<dbReference type="PANTHER" id="PTHR39337">
    <property type="entry name" value="BLR5642 PROTEIN"/>
    <property type="match status" value="1"/>
</dbReference>
<dbReference type="Pfam" id="PF04343">
    <property type="entry name" value="DUF488"/>
    <property type="match status" value="1"/>
</dbReference>
<dbReference type="Proteomes" id="UP000609651">
    <property type="component" value="Unassembled WGS sequence"/>
</dbReference>
<sequence>MNCLPNDKRAVVNWAMREHRAACRWSPNQLRHTRATQLRAKYGIELTRTVLGHSDIATSAIYAERDLAVDSIAYTHLRPLGSPRDARKRFQADRDWSTFATAVNEHLTTPAAVEALEKLAELVSVEPCCLLCTCPEPDRCHRSLVADALAEVKPVEVVHVRLLQE</sequence>
<evidence type="ECO:0008006" key="4">
    <source>
        <dbReference type="Google" id="ProtNLM"/>
    </source>
</evidence>
<dbReference type="SUPFAM" id="SSF56349">
    <property type="entry name" value="DNA breaking-rejoining enzymes"/>
    <property type="match status" value="1"/>
</dbReference>
<protein>
    <recommendedName>
        <fullName evidence="4">DUF488 family protein</fullName>
    </recommendedName>
</protein>
<dbReference type="PANTHER" id="PTHR39337:SF1">
    <property type="entry name" value="BLR5642 PROTEIN"/>
    <property type="match status" value="1"/>
</dbReference>
<gene>
    <name evidence="2" type="ORF">LzC2_03750</name>
</gene>
<proteinExistence type="predicted"/>
<dbReference type="Gene3D" id="1.10.443.10">
    <property type="entry name" value="Intergrase catalytic core"/>
    <property type="match status" value="1"/>
</dbReference>
<dbReference type="InterPro" id="IPR011010">
    <property type="entry name" value="DNA_brk_join_enz"/>
</dbReference>
<keyword evidence="3" id="KW-1185">Reference proteome</keyword>
<evidence type="ECO:0000313" key="3">
    <source>
        <dbReference type="Proteomes" id="UP000609651"/>
    </source>
</evidence>
<organism evidence="2 3">
    <name type="scientific">Alienimonas chondri</name>
    <dbReference type="NCBI Taxonomy" id="2681879"/>
    <lineage>
        <taxon>Bacteria</taxon>
        <taxon>Pseudomonadati</taxon>
        <taxon>Planctomycetota</taxon>
        <taxon>Planctomycetia</taxon>
        <taxon>Planctomycetales</taxon>
        <taxon>Planctomycetaceae</taxon>
        <taxon>Alienimonas</taxon>
    </lineage>
</organism>
<evidence type="ECO:0000256" key="1">
    <source>
        <dbReference type="ARBA" id="ARBA00023172"/>
    </source>
</evidence>
<keyword evidence="1" id="KW-0233">DNA recombination</keyword>
<dbReference type="EMBL" id="WTPX01000006">
    <property type="protein sequence ID" value="NNJ24319.1"/>
    <property type="molecule type" value="Genomic_DNA"/>
</dbReference>
<name>A0ABX1V991_9PLAN</name>
<comment type="caution">
    <text evidence="2">The sequence shown here is derived from an EMBL/GenBank/DDBJ whole genome shotgun (WGS) entry which is preliminary data.</text>
</comment>
<dbReference type="InterPro" id="IPR013762">
    <property type="entry name" value="Integrase-like_cat_sf"/>
</dbReference>